<dbReference type="Pfam" id="PF00528">
    <property type="entry name" value="BPD_transp_1"/>
    <property type="match status" value="1"/>
</dbReference>
<protein>
    <submittedName>
        <fullName evidence="10">Carbohydrate ABC transporter membrane protein 1, CUT1 family</fullName>
    </submittedName>
</protein>
<feature type="domain" description="ABC transmembrane type-1" evidence="9">
    <location>
        <begin position="107"/>
        <end position="323"/>
    </location>
</feature>
<name>A0A1T5IU67_9MICO</name>
<evidence type="ECO:0000256" key="8">
    <source>
        <dbReference type="SAM" id="MobiDB-lite"/>
    </source>
</evidence>
<accession>A0A1T5IU67</accession>
<dbReference type="GO" id="GO:0055085">
    <property type="term" value="P:transmembrane transport"/>
    <property type="evidence" value="ECO:0007669"/>
    <property type="project" value="InterPro"/>
</dbReference>
<keyword evidence="11" id="KW-1185">Reference proteome</keyword>
<keyword evidence="4 7" id="KW-0812">Transmembrane</keyword>
<evidence type="ECO:0000256" key="2">
    <source>
        <dbReference type="ARBA" id="ARBA00022448"/>
    </source>
</evidence>
<evidence type="ECO:0000313" key="11">
    <source>
        <dbReference type="Proteomes" id="UP000190857"/>
    </source>
</evidence>
<dbReference type="Proteomes" id="UP000190857">
    <property type="component" value="Unassembled WGS sequence"/>
</dbReference>
<evidence type="ECO:0000256" key="7">
    <source>
        <dbReference type="RuleBase" id="RU363032"/>
    </source>
</evidence>
<evidence type="ECO:0000256" key="3">
    <source>
        <dbReference type="ARBA" id="ARBA00022475"/>
    </source>
</evidence>
<dbReference type="InterPro" id="IPR000515">
    <property type="entry name" value="MetI-like"/>
</dbReference>
<keyword evidence="5 7" id="KW-1133">Transmembrane helix</keyword>
<feature type="transmembrane region" description="Helical" evidence="7">
    <location>
        <begin position="47"/>
        <end position="66"/>
    </location>
</feature>
<dbReference type="RefSeq" id="WP_079727001.1">
    <property type="nucleotide sequence ID" value="NZ_FUZP01000001.1"/>
</dbReference>
<comment type="subcellular location">
    <subcellularLocation>
        <location evidence="1 7">Cell membrane</location>
        <topology evidence="1 7">Multi-pass membrane protein</topology>
    </subcellularLocation>
</comment>
<dbReference type="CDD" id="cd06261">
    <property type="entry name" value="TM_PBP2"/>
    <property type="match status" value="1"/>
</dbReference>
<gene>
    <name evidence="10" type="ORF">SAMN06309945_0840</name>
</gene>
<evidence type="ECO:0000256" key="5">
    <source>
        <dbReference type="ARBA" id="ARBA00022989"/>
    </source>
</evidence>
<keyword evidence="2 7" id="KW-0813">Transport</keyword>
<feature type="transmembrane region" description="Helical" evidence="7">
    <location>
        <begin position="141"/>
        <end position="165"/>
    </location>
</feature>
<comment type="similarity">
    <text evidence="7">Belongs to the binding-protein-dependent transport system permease family.</text>
</comment>
<keyword evidence="3" id="KW-1003">Cell membrane</keyword>
<feature type="transmembrane region" description="Helical" evidence="7">
    <location>
        <begin position="243"/>
        <end position="266"/>
    </location>
</feature>
<dbReference type="InterPro" id="IPR050809">
    <property type="entry name" value="UgpAE/MalFG_permease"/>
</dbReference>
<dbReference type="OrthoDB" id="9804439at2"/>
<feature type="transmembrane region" description="Helical" evidence="7">
    <location>
        <begin position="302"/>
        <end position="324"/>
    </location>
</feature>
<dbReference type="AlphaFoldDB" id="A0A1T5IU67"/>
<evidence type="ECO:0000256" key="4">
    <source>
        <dbReference type="ARBA" id="ARBA00022692"/>
    </source>
</evidence>
<organism evidence="10 11">
    <name type="scientific">Okibacterium fritillariae</name>
    <dbReference type="NCBI Taxonomy" id="123320"/>
    <lineage>
        <taxon>Bacteria</taxon>
        <taxon>Bacillati</taxon>
        <taxon>Actinomycetota</taxon>
        <taxon>Actinomycetes</taxon>
        <taxon>Micrococcales</taxon>
        <taxon>Microbacteriaceae</taxon>
        <taxon>Okibacterium</taxon>
    </lineage>
</organism>
<dbReference type="PROSITE" id="PS50928">
    <property type="entry name" value="ABC_TM1"/>
    <property type="match status" value="1"/>
</dbReference>
<dbReference type="PANTHER" id="PTHR43227:SF8">
    <property type="entry name" value="DIACETYLCHITOBIOSE UPTAKE SYSTEM PERMEASE PROTEIN DASB"/>
    <property type="match status" value="1"/>
</dbReference>
<feature type="region of interest" description="Disordered" evidence="8">
    <location>
        <begin position="1"/>
        <end position="38"/>
    </location>
</feature>
<evidence type="ECO:0000259" key="9">
    <source>
        <dbReference type="PROSITE" id="PS50928"/>
    </source>
</evidence>
<dbReference type="GO" id="GO:0005886">
    <property type="term" value="C:plasma membrane"/>
    <property type="evidence" value="ECO:0007669"/>
    <property type="project" value="UniProtKB-SubCell"/>
</dbReference>
<dbReference type="InterPro" id="IPR035906">
    <property type="entry name" value="MetI-like_sf"/>
</dbReference>
<evidence type="ECO:0000313" key="10">
    <source>
        <dbReference type="EMBL" id="SKC42528.1"/>
    </source>
</evidence>
<feature type="transmembrane region" description="Helical" evidence="7">
    <location>
        <begin position="198"/>
        <end position="222"/>
    </location>
</feature>
<dbReference type="SUPFAM" id="SSF161098">
    <property type="entry name" value="MetI-like"/>
    <property type="match status" value="1"/>
</dbReference>
<dbReference type="PANTHER" id="PTHR43227">
    <property type="entry name" value="BLL4140 PROTEIN"/>
    <property type="match status" value="1"/>
</dbReference>
<feature type="transmembrane region" description="Helical" evidence="7">
    <location>
        <begin position="103"/>
        <end position="129"/>
    </location>
</feature>
<keyword evidence="6 7" id="KW-0472">Membrane</keyword>
<dbReference type="STRING" id="123320.SAMN06309945_0840"/>
<proteinExistence type="inferred from homology"/>
<dbReference type="EMBL" id="FUZP01000001">
    <property type="protein sequence ID" value="SKC42528.1"/>
    <property type="molecule type" value="Genomic_DNA"/>
</dbReference>
<dbReference type="Gene3D" id="1.10.3720.10">
    <property type="entry name" value="MetI-like"/>
    <property type="match status" value="1"/>
</dbReference>
<evidence type="ECO:0000256" key="6">
    <source>
        <dbReference type="ARBA" id="ARBA00023136"/>
    </source>
</evidence>
<evidence type="ECO:0000256" key="1">
    <source>
        <dbReference type="ARBA" id="ARBA00004651"/>
    </source>
</evidence>
<sequence length="333" mass="36532">MTTSLVTAPPPADADPGAGNRAPKRRRAEPSDLPAGSKRRRFPTAPWLLLAPSIIILGVMVGYPLVRLAINSFQKYGKAQIFGAPPEWIGLDNYMSTLGDAEFWAVAGRSFGLAAVLVVLTMGIGILLAVMMTKLNKFFRLLMSVGLLLAWAMPPLSATIVWGWIVDTKYGLLNYVLNWLTQSDAFTGHSWLIDPMSFFAVLTVIITWQSIPFVAFVVYAGLTQVPEEVLEAAQLDGAGGPKRFFLIVMPYLKSILLVTTILQVIWDLRVFTQVYALQGMGGISSQTDVFGTYIYHLGNSNLGVAGAVSFIMVAMMLLISIYYVRKTVKEEEV</sequence>
<reference evidence="10 11" key="1">
    <citation type="submission" date="2017-02" db="EMBL/GenBank/DDBJ databases">
        <authorList>
            <person name="Peterson S.W."/>
        </authorList>
    </citation>
    <scope>NUCLEOTIDE SEQUENCE [LARGE SCALE GENOMIC DNA]</scope>
    <source>
        <strain evidence="10 11">VKM Ac-2059</strain>
    </source>
</reference>